<dbReference type="InterPro" id="IPR029058">
    <property type="entry name" value="AB_hydrolase_fold"/>
</dbReference>
<proteinExistence type="predicted"/>
<reference evidence="1 2" key="1">
    <citation type="journal article" date="2009" name="Science">
        <title>Green evolution and dynamic adaptations revealed by genomes of the marine picoeukaryotes Micromonas.</title>
        <authorList>
            <person name="Worden A.Z."/>
            <person name="Lee J.H."/>
            <person name="Mock T."/>
            <person name="Rouze P."/>
            <person name="Simmons M.P."/>
            <person name="Aerts A.L."/>
            <person name="Allen A.E."/>
            <person name="Cuvelier M.L."/>
            <person name="Derelle E."/>
            <person name="Everett M.V."/>
            <person name="Foulon E."/>
            <person name="Grimwood J."/>
            <person name="Gundlach H."/>
            <person name="Henrissat B."/>
            <person name="Napoli C."/>
            <person name="McDonald S.M."/>
            <person name="Parker M.S."/>
            <person name="Rombauts S."/>
            <person name="Salamov A."/>
            <person name="Von Dassow P."/>
            <person name="Badger J.H."/>
            <person name="Coutinho P.M."/>
            <person name="Demir E."/>
            <person name="Dubchak I."/>
            <person name="Gentemann C."/>
            <person name="Eikrem W."/>
            <person name="Gready J.E."/>
            <person name="John U."/>
            <person name="Lanier W."/>
            <person name="Lindquist E.A."/>
            <person name="Lucas S."/>
            <person name="Mayer K.F."/>
            <person name="Moreau H."/>
            <person name="Not F."/>
            <person name="Otillar R."/>
            <person name="Panaud O."/>
            <person name="Pangilinan J."/>
            <person name="Paulsen I."/>
            <person name="Piegu B."/>
            <person name="Poliakov A."/>
            <person name="Robbens S."/>
            <person name="Schmutz J."/>
            <person name="Toulza E."/>
            <person name="Wyss T."/>
            <person name="Zelensky A."/>
            <person name="Zhou K."/>
            <person name="Armbrust E.V."/>
            <person name="Bhattacharya D."/>
            <person name="Goodenough U.W."/>
            <person name="Van de Peer Y."/>
            <person name="Grigoriev I.V."/>
        </authorList>
    </citation>
    <scope>NUCLEOTIDE SEQUENCE [LARGE SCALE GENOMIC DNA]</scope>
    <source>
        <strain evidence="2">RCC299 / NOUM17</strain>
    </source>
</reference>
<dbReference type="RefSeq" id="XP_002501773.1">
    <property type="nucleotide sequence ID" value="XM_002501727.1"/>
</dbReference>
<dbReference type="OrthoDB" id="9987145at2759"/>
<dbReference type="GeneID" id="8242679"/>
<dbReference type="SUPFAM" id="SSF53474">
    <property type="entry name" value="alpha/beta-Hydrolases"/>
    <property type="match status" value="1"/>
</dbReference>
<dbReference type="KEGG" id="mis:MICPUN_57874"/>
<dbReference type="FunCoup" id="C1E416">
    <property type="interactions" value="626"/>
</dbReference>
<evidence type="ECO:0000313" key="2">
    <source>
        <dbReference type="Proteomes" id="UP000002009"/>
    </source>
</evidence>
<name>C1E416_MICCC</name>
<protein>
    <submittedName>
        <fullName evidence="1">Uncharacterized protein</fullName>
    </submittedName>
</protein>
<dbReference type="InParanoid" id="C1E416"/>
<evidence type="ECO:0000313" key="1">
    <source>
        <dbReference type="EMBL" id="ACO63031.1"/>
    </source>
</evidence>
<sequence>MAYLDDWYSTLAKNLKAGSTKRFFWKGYEGAPGEMEKATSLFKDVLDTITGRNEKKIKPLALRWISERVVEPSVFSACLTPGSTSMPIIRQAEFDSPAAQYLPKESQTGQLMYVWKTGGVVPPRKICIMLPTTGDAFYWFRKQIALDLLSHEIATVIPMFPYYGKRKPKDQFHHIIPSVSDFFVQICSGVLEAAAIGSWAAAEFPEVETVFTGVSMGGSVANVAAILAASNSGSKVGTCCVVATCSATSFLTGVLHNRIAWKELSEAPRGVADELKNLVAVENVSEQVKMMTKENGEELLPTEQNLADTIEVLNLVRIVRLMEETKRDLGGQLPMLDAVGGKVKNSEVF</sequence>
<dbReference type="PANTHER" id="PTHR13617:SF14">
    <property type="entry name" value="PROTEIN ABHD18"/>
    <property type="match status" value="1"/>
</dbReference>
<dbReference type="AlphaFoldDB" id="C1E416"/>
<accession>C1E416</accession>
<dbReference type="Pfam" id="PF09752">
    <property type="entry name" value="ABHD18"/>
    <property type="match status" value="1"/>
</dbReference>
<organism evidence="1 2">
    <name type="scientific">Micromonas commoda (strain RCC299 / NOUM17 / CCMP2709)</name>
    <name type="common">Picoplanktonic green alga</name>
    <dbReference type="NCBI Taxonomy" id="296587"/>
    <lineage>
        <taxon>Eukaryota</taxon>
        <taxon>Viridiplantae</taxon>
        <taxon>Chlorophyta</taxon>
        <taxon>Mamiellophyceae</taxon>
        <taxon>Mamiellales</taxon>
        <taxon>Mamiellaceae</taxon>
        <taxon>Micromonas</taxon>
    </lineage>
</organism>
<dbReference type="EMBL" id="CP001325">
    <property type="protein sequence ID" value="ACO63031.1"/>
    <property type="molecule type" value="Genomic_DNA"/>
</dbReference>
<gene>
    <name evidence="1" type="ORF">MICPUN_57874</name>
</gene>
<keyword evidence="2" id="KW-1185">Reference proteome</keyword>
<dbReference type="InterPro" id="IPR019149">
    <property type="entry name" value="ABHD18"/>
</dbReference>
<dbReference type="PANTHER" id="PTHR13617">
    <property type="entry name" value="PROTEIN ABHD18"/>
    <property type="match status" value="1"/>
</dbReference>
<dbReference type="eggNOG" id="KOG1551">
    <property type="taxonomic scope" value="Eukaryota"/>
</dbReference>
<dbReference type="Gene3D" id="3.40.50.1820">
    <property type="entry name" value="alpha/beta hydrolase"/>
    <property type="match status" value="1"/>
</dbReference>
<dbReference type="Proteomes" id="UP000002009">
    <property type="component" value="Chromosome 4"/>
</dbReference>